<evidence type="ECO:0000313" key="2">
    <source>
        <dbReference type="EMBL" id="MBK0377976.1"/>
    </source>
</evidence>
<dbReference type="Gene3D" id="2.30.42.10">
    <property type="match status" value="1"/>
</dbReference>
<proteinExistence type="predicted"/>
<sequence length="584" mass="65129">MKITPGHAAGTAKISYKVTFPEAQAHYADVEMTVSGLKQADLELKMPVWTPGSYLIREFAKNIESLTATADGKAINALKVSKNTWKINTSGVNTVTVKYKVYAFEVSVRTSFVDVSEGFLSTSGIFLYPKNMLDQPSIINITPYKGWSKVSTSLEKVNGDPFTLQSPNYDILYDSPIEVGNQDVFSFDAAGVKYEVAMCGGGNYDKERLKKDMPKIIEAETAVFGENPNKHYTFIVHNRQRGGGGLEHLSSTVLGASRDAYSSERGYNGFLSLVAHEHFHLWNVKRLRPIVLGPFDYENENYTTDLWIAEGFTAYYQNLILRHAGIATPESYLAAMAGDINTVENQPGAKIQPLAEASFDAWIKSYRPNENSYNTGISYYDKGAVIAMLLDLQIINNTNAKQSLDDVMRYMYNTYYKQKKRGYTDAEFKQAFEKFSGQNLDEFYAKYINGLADIDYDKYLGYAGYKITNAFANVNEPTLGIYTRNGNGDNKLVTTVLRGGAGWIDGINVNDEITAINGAPVSDMNTALNGKKIGDKVTVTVIRDGITMDIPVTLLKNNRVNYKIEEVANPDEKQLTVRKKWLKL</sequence>
<dbReference type="AlphaFoldDB" id="A0A934ULK6"/>
<dbReference type="InterPro" id="IPR001478">
    <property type="entry name" value="PDZ"/>
</dbReference>
<accession>A0A934ULK6</accession>
<dbReference type="Proteomes" id="UP000613193">
    <property type="component" value="Unassembled WGS sequence"/>
</dbReference>
<dbReference type="PIRSF" id="PIRSF016493">
    <property type="entry name" value="Glycyl_aminpptds"/>
    <property type="match status" value="1"/>
</dbReference>
<dbReference type="InterPro" id="IPR007963">
    <property type="entry name" value="Peptidase_M61_catalytic"/>
</dbReference>
<comment type="caution">
    <text evidence="2">The sequence shown here is derived from an EMBL/GenBank/DDBJ whole genome shotgun (WGS) entry which is preliminary data.</text>
</comment>
<dbReference type="InterPro" id="IPR040756">
    <property type="entry name" value="Peptidase_M61_N"/>
</dbReference>
<dbReference type="InterPro" id="IPR036034">
    <property type="entry name" value="PDZ_sf"/>
</dbReference>
<protein>
    <submittedName>
        <fullName evidence="2">M61 family metallopeptidase</fullName>
    </submittedName>
</protein>
<feature type="domain" description="PDZ" evidence="1">
    <location>
        <begin position="479"/>
        <end position="545"/>
    </location>
</feature>
<dbReference type="Pfam" id="PF05299">
    <property type="entry name" value="Peptidase_M61"/>
    <property type="match status" value="1"/>
</dbReference>
<dbReference type="SUPFAM" id="SSF50156">
    <property type="entry name" value="PDZ domain-like"/>
    <property type="match status" value="1"/>
</dbReference>
<keyword evidence="3" id="KW-1185">Reference proteome</keyword>
<dbReference type="EMBL" id="JAEHFW010000001">
    <property type="protein sequence ID" value="MBK0377976.1"/>
    <property type="molecule type" value="Genomic_DNA"/>
</dbReference>
<dbReference type="PROSITE" id="PS50106">
    <property type="entry name" value="PDZ"/>
    <property type="match status" value="1"/>
</dbReference>
<organism evidence="2 3">
    <name type="scientific">Mucilaginibacter segetis</name>
    <dbReference type="NCBI Taxonomy" id="2793071"/>
    <lineage>
        <taxon>Bacteria</taxon>
        <taxon>Pseudomonadati</taxon>
        <taxon>Bacteroidota</taxon>
        <taxon>Sphingobacteriia</taxon>
        <taxon>Sphingobacteriales</taxon>
        <taxon>Sphingobacteriaceae</taxon>
        <taxon>Mucilaginibacter</taxon>
    </lineage>
</organism>
<dbReference type="Pfam" id="PF13180">
    <property type="entry name" value="PDZ_2"/>
    <property type="match status" value="1"/>
</dbReference>
<dbReference type="Gene3D" id="2.60.40.3650">
    <property type="match status" value="1"/>
</dbReference>
<dbReference type="Gene3D" id="1.10.390.10">
    <property type="entry name" value="Neutral Protease Domain 2"/>
    <property type="match status" value="1"/>
</dbReference>
<dbReference type="Pfam" id="PF17899">
    <property type="entry name" value="Peptidase_M61_N"/>
    <property type="match status" value="1"/>
</dbReference>
<name>A0A934ULK6_9SPHI</name>
<evidence type="ECO:0000259" key="1">
    <source>
        <dbReference type="PROSITE" id="PS50106"/>
    </source>
</evidence>
<dbReference type="SMART" id="SM00228">
    <property type="entry name" value="PDZ"/>
    <property type="match status" value="1"/>
</dbReference>
<gene>
    <name evidence="2" type="ORF">I5M19_01555</name>
</gene>
<dbReference type="InterPro" id="IPR024191">
    <property type="entry name" value="Peptidase_M61"/>
</dbReference>
<dbReference type="InterPro" id="IPR027268">
    <property type="entry name" value="Peptidase_M4/M1_CTD_sf"/>
</dbReference>
<reference evidence="2" key="1">
    <citation type="submission" date="2020-12" db="EMBL/GenBank/DDBJ databases">
        <title>Bacterial novel species Mucilaginibacter sp. SD-g isolated from soil.</title>
        <authorList>
            <person name="Jung H.-Y."/>
        </authorList>
    </citation>
    <scope>NUCLEOTIDE SEQUENCE</scope>
    <source>
        <strain evidence="2">SD-g</strain>
    </source>
</reference>
<dbReference type="SUPFAM" id="SSF55486">
    <property type="entry name" value="Metalloproteases ('zincins'), catalytic domain"/>
    <property type="match status" value="1"/>
</dbReference>
<evidence type="ECO:0000313" key="3">
    <source>
        <dbReference type="Proteomes" id="UP000613193"/>
    </source>
</evidence>